<dbReference type="InterPro" id="IPR004881">
    <property type="entry name" value="Ribosome_biogen_GTPase_RsgA"/>
</dbReference>
<dbReference type="Pfam" id="PF03193">
    <property type="entry name" value="RsgA_GTPase"/>
    <property type="match status" value="1"/>
</dbReference>
<organism evidence="2 3">
    <name type="scientific">SAR86 cluster bacterium SAR86B</name>
    <dbReference type="NCBI Taxonomy" id="1123867"/>
    <lineage>
        <taxon>Bacteria</taxon>
        <taxon>Pseudomonadati</taxon>
        <taxon>Pseudomonadota</taxon>
        <taxon>Gammaproteobacteria</taxon>
        <taxon>SAR86 cluster</taxon>
    </lineage>
</organism>
<dbReference type="NCBIfam" id="TIGR00157">
    <property type="entry name" value="ribosome small subunit-dependent GTPase A"/>
    <property type="match status" value="1"/>
</dbReference>
<dbReference type="InterPro" id="IPR010914">
    <property type="entry name" value="RsgA_GTPase_dom"/>
</dbReference>
<dbReference type="PANTHER" id="PTHR32120:SF11">
    <property type="entry name" value="SMALL RIBOSOMAL SUBUNIT BIOGENESIS GTPASE RSGA 1, MITOCHONDRIAL-RELATED"/>
    <property type="match status" value="1"/>
</dbReference>
<dbReference type="SUPFAM" id="SSF52540">
    <property type="entry name" value="P-loop containing nucleoside triphosphate hydrolases"/>
    <property type="match status" value="1"/>
</dbReference>
<proteinExistence type="predicted"/>
<dbReference type="InterPro" id="IPR027417">
    <property type="entry name" value="P-loop_NTPase"/>
</dbReference>
<name>J4V544_9GAMM</name>
<dbReference type="GO" id="GO:0003924">
    <property type="term" value="F:GTPase activity"/>
    <property type="evidence" value="ECO:0007669"/>
    <property type="project" value="InterPro"/>
</dbReference>
<dbReference type="AlphaFoldDB" id="J4V544"/>
<gene>
    <name evidence="2" type="ORF">NT02SARS_0031</name>
</gene>
<evidence type="ECO:0000313" key="2">
    <source>
        <dbReference type="EMBL" id="EJP73617.1"/>
    </source>
</evidence>
<dbReference type="EMBL" id="JH611165">
    <property type="protein sequence ID" value="EJP73617.1"/>
    <property type="molecule type" value="Genomic_DNA"/>
</dbReference>
<reference evidence="2 3" key="1">
    <citation type="journal article" date="2012" name="ISME J.">
        <title>Genomic insights to SAR86, an abundant and uncultivated marine bacterial lineage.</title>
        <authorList>
            <person name="Dupont C.L."/>
            <person name="Rusch D.B."/>
            <person name="Yooseph S."/>
            <person name="Lombardo M.J."/>
            <person name="Richter R.A."/>
            <person name="Valas R."/>
            <person name="Novotny M."/>
            <person name="Yee-Greenbaum J."/>
            <person name="Selengut J.D."/>
            <person name="Haft D.H."/>
            <person name="Halpern A.L."/>
            <person name="Lasken R.S."/>
            <person name="Nealson K."/>
            <person name="Friedman R."/>
            <person name="Venter J.C."/>
        </authorList>
    </citation>
    <scope>NUCLEOTIDE SEQUENCE [LARGE SCALE GENOMIC DNA]</scope>
</reference>
<dbReference type="HOGENOM" id="CLU_033617_2_0_6"/>
<accession>J4V544</accession>
<dbReference type="PANTHER" id="PTHR32120">
    <property type="entry name" value="SMALL RIBOSOMAL SUBUNIT BIOGENESIS GTPASE RSGA"/>
    <property type="match status" value="1"/>
</dbReference>
<dbReference type="Gene3D" id="1.10.40.50">
    <property type="entry name" value="Probable gtpase engc, domain 3"/>
    <property type="match status" value="1"/>
</dbReference>
<dbReference type="PROSITE" id="PS50936">
    <property type="entry name" value="ENGC_GTPASE"/>
    <property type="match status" value="1"/>
</dbReference>
<protein>
    <submittedName>
        <fullName evidence="2">Putative ribosome biogenesis GTPase RsgA 2</fullName>
    </submittedName>
</protein>
<dbReference type="Gene3D" id="3.40.50.300">
    <property type="entry name" value="P-loop containing nucleotide triphosphate hydrolases"/>
    <property type="match status" value="1"/>
</dbReference>
<evidence type="ECO:0000313" key="3">
    <source>
        <dbReference type="Proteomes" id="UP000010116"/>
    </source>
</evidence>
<feature type="domain" description="EngC GTPase" evidence="1">
    <location>
        <begin position="78"/>
        <end position="218"/>
    </location>
</feature>
<dbReference type="GO" id="GO:0005525">
    <property type="term" value="F:GTP binding"/>
    <property type="evidence" value="ECO:0007669"/>
    <property type="project" value="InterPro"/>
</dbReference>
<sequence length="286" mass="31965">MKKVQTGTVIEFYTNSCLVESNNQRIACTGLKNVVVGDVVDIELTQDTSKPSGKITKIYPRNSILKKIGPYKSKPLASNITHLCILVTSKPKTTKEFIDKYLVLASKFNLSVLLLNNKTDIEDNAIEELLNTYKDYEIIRISAKSGSNFQELKKWILGKSIIFVGNSGSGKSTITSKLIGKDLKTNKLSNNQGVHTTSISSLYKIDDVSSVIDSPGVRDIEISYLSKEEILTGFPEIFEASKKCKYNNCNHLNNDDCEVINSLKSNIIDSSRYQNYIKFIKNLENV</sequence>
<dbReference type="Proteomes" id="UP000010116">
    <property type="component" value="Unassembled WGS sequence"/>
</dbReference>
<evidence type="ECO:0000259" key="1">
    <source>
        <dbReference type="PROSITE" id="PS50936"/>
    </source>
</evidence>
<dbReference type="CDD" id="cd01854">
    <property type="entry name" value="YjeQ_EngC"/>
    <property type="match status" value="1"/>
</dbReference>